<feature type="region of interest" description="Disordered" evidence="1">
    <location>
        <begin position="114"/>
        <end position="185"/>
    </location>
</feature>
<evidence type="ECO:0000256" key="1">
    <source>
        <dbReference type="SAM" id="MobiDB-lite"/>
    </source>
</evidence>
<dbReference type="AlphaFoldDB" id="A0A368S1M0"/>
<organism evidence="2">
    <name type="scientific">Setaria italica</name>
    <name type="common">Foxtail millet</name>
    <name type="synonym">Panicum italicum</name>
    <dbReference type="NCBI Taxonomy" id="4555"/>
    <lineage>
        <taxon>Eukaryota</taxon>
        <taxon>Viridiplantae</taxon>
        <taxon>Streptophyta</taxon>
        <taxon>Embryophyta</taxon>
        <taxon>Tracheophyta</taxon>
        <taxon>Spermatophyta</taxon>
        <taxon>Magnoliopsida</taxon>
        <taxon>Liliopsida</taxon>
        <taxon>Poales</taxon>
        <taxon>Poaceae</taxon>
        <taxon>PACMAD clade</taxon>
        <taxon>Panicoideae</taxon>
        <taxon>Panicodae</taxon>
        <taxon>Paniceae</taxon>
        <taxon>Cenchrinae</taxon>
        <taxon>Setaria</taxon>
    </lineage>
</organism>
<feature type="compositionally biased region" description="Gly residues" evidence="1">
    <location>
        <begin position="114"/>
        <end position="129"/>
    </location>
</feature>
<sequence length="185" mass="19772">MSLQFSLAHCLLPCPFSHLHLSFFPTGAATQSKLRSRISFVLPVTERDRDDRSSSDGASTASPSPSPSPSPRKDADAAAPAVVRTTAAEFVRRYAQGRELGRPRHGECRRVAGAGQGGARGGRAAGGGHHVPHVGPRRCTREAGAELGRFGGGGCSLRRKKTGDWGRKERGGEEEEDRGNLVRMF</sequence>
<evidence type="ECO:0000313" key="2">
    <source>
        <dbReference type="EMBL" id="RCV36281.1"/>
    </source>
</evidence>
<dbReference type="EMBL" id="CM003534">
    <property type="protein sequence ID" value="RCV36281.1"/>
    <property type="molecule type" value="Genomic_DNA"/>
</dbReference>
<feature type="region of interest" description="Disordered" evidence="1">
    <location>
        <begin position="45"/>
        <end position="81"/>
    </location>
</feature>
<proteinExistence type="predicted"/>
<feature type="compositionally biased region" description="Basic and acidic residues" evidence="1">
    <location>
        <begin position="45"/>
        <end position="54"/>
    </location>
</feature>
<protein>
    <submittedName>
        <fullName evidence="2">Uncharacterized protein</fullName>
    </submittedName>
</protein>
<feature type="compositionally biased region" description="Basic and acidic residues" evidence="1">
    <location>
        <begin position="162"/>
        <end position="171"/>
    </location>
</feature>
<name>A0A368S1M0_SETIT</name>
<reference evidence="2" key="2">
    <citation type="submission" date="2015-07" db="EMBL/GenBank/DDBJ databases">
        <authorList>
            <person name="Noorani M."/>
        </authorList>
    </citation>
    <scope>NUCLEOTIDE SEQUENCE</scope>
    <source>
        <strain evidence="2">Yugu1</strain>
    </source>
</reference>
<gene>
    <name evidence="2" type="ORF">SETIT_7G306100v2</name>
</gene>
<accession>A0A368S1M0</accession>
<reference evidence="2" key="1">
    <citation type="journal article" date="2012" name="Nat. Biotechnol.">
        <title>Reference genome sequence of the model plant Setaria.</title>
        <authorList>
            <person name="Bennetzen J.L."/>
            <person name="Schmutz J."/>
            <person name="Wang H."/>
            <person name="Percifield R."/>
            <person name="Hawkins J."/>
            <person name="Pontaroli A.C."/>
            <person name="Estep M."/>
            <person name="Feng L."/>
            <person name="Vaughn J.N."/>
            <person name="Grimwood J."/>
            <person name="Jenkins J."/>
            <person name="Barry K."/>
            <person name="Lindquist E."/>
            <person name="Hellsten U."/>
            <person name="Deshpande S."/>
            <person name="Wang X."/>
            <person name="Wu X."/>
            <person name="Mitros T."/>
            <person name="Triplett J."/>
            <person name="Yang X."/>
            <person name="Ye C.Y."/>
            <person name="Mauro-Herrera M."/>
            <person name="Wang L."/>
            <person name="Li P."/>
            <person name="Sharma M."/>
            <person name="Sharma R."/>
            <person name="Ronald P.C."/>
            <person name="Panaud O."/>
            <person name="Kellogg E.A."/>
            <person name="Brutnell T.P."/>
            <person name="Doust A.N."/>
            <person name="Tuskan G.A."/>
            <person name="Rokhsar D."/>
            <person name="Devos K.M."/>
        </authorList>
    </citation>
    <scope>NUCLEOTIDE SEQUENCE [LARGE SCALE GENOMIC DNA]</scope>
    <source>
        <strain evidence="2">Yugu1</strain>
    </source>
</reference>
<dbReference type="STRING" id="4555.A0A368S1M0"/>